<dbReference type="InterPro" id="IPR005793">
    <property type="entry name" value="Formyl_trans_C"/>
</dbReference>
<dbReference type="SUPFAM" id="SSF53328">
    <property type="entry name" value="Formyltransferase"/>
    <property type="match status" value="1"/>
</dbReference>
<dbReference type="PANTHER" id="PTHR11138:SF5">
    <property type="entry name" value="METHIONYL-TRNA FORMYLTRANSFERASE, MITOCHONDRIAL"/>
    <property type="match status" value="1"/>
</dbReference>
<proteinExistence type="inferred from homology"/>
<organism evidence="6 7">
    <name type="scientific">Sinosporangium album</name>
    <dbReference type="NCBI Taxonomy" id="504805"/>
    <lineage>
        <taxon>Bacteria</taxon>
        <taxon>Bacillati</taxon>
        <taxon>Actinomycetota</taxon>
        <taxon>Actinomycetes</taxon>
        <taxon>Streptosporangiales</taxon>
        <taxon>Streptosporangiaceae</taxon>
        <taxon>Sinosporangium</taxon>
    </lineage>
</organism>
<dbReference type="InterPro" id="IPR036477">
    <property type="entry name" value="Formyl_transf_N_sf"/>
</dbReference>
<evidence type="ECO:0000313" key="6">
    <source>
        <dbReference type="EMBL" id="SDH80357.1"/>
    </source>
</evidence>
<dbReference type="GO" id="GO:0005829">
    <property type="term" value="C:cytosol"/>
    <property type="evidence" value="ECO:0007669"/>
    <property type="project" value="TreeGrafter"/>
</dbReference>
<comment type="similarity">
    <text evidence="1">Belongs to the Fmt family.</text>
</comment>
<evidence type="ECO:0000259" key="4">
    <source>
        <dbReference type="Pfam" id="PF00551"/>
    </source>
</evidence>
<dbReference type="SUPFAM" id="SSF50486">
    <property type="entry name" value="FMT C-terminal domain-like"/>
    <property type="match status" value="1"/>
</dbReference>
<keyword evidence="3" id="KW-0648">Protein biosynthesis</keyword>
<protein>
    <submittedName>
        <fullName evidence="6">Methionyl-tRNA formyltransferase</fullName>
    </submittedName>
</protein>
<keyword evidence="2 6" id="KW-0808">Transferase</keyword>
<dbReference type="RefSeq" id="WP_218125955.1">
    <property type="nucleotide sequence ID" value="NZ_FNCN01000023.1"/>
</dbReference>
<feature type="domain" description="Formyl transferase C-terminal" evidence="5">
    <location>
        <begin position="213"/>
        <end position="278"/>
    </location>
</feature>
<dbReference type="STRING" id="504805.SAMN05421505_12340"/>
<sequence length="286" mass="31262">MTGLRVALVSFRSDVFAALHGGCVKNGNLPVVYINGRSGRPGGASYRNVGDKVTDILGGIPSDVDLLLPGNAEGLAQALRGYEIDVAVVCGLSWRLPKQVLEAPKLGILNVHASLLPQYRGPAPVQWAIRNGDPSIGMTVHWMNERIDTGRVVVQREGIELPEFLTFNELWPILAPTMEVLVAEALDHALDGYKGERQDETRVTYAGSMEPGFDRIDWARPARVIHNQVRAFYFGLGMLGPFAHVNGEKVLVQRTSLTEDEGGVRVECGDGPIWVVESRPVRGFSR</sequence>
<dbReference type="AlphaFoldDB" id="A0A1G8FE23"/>
<evidence type="ECO:0000256" key="2">
    <source>
        <dbReference type="ARBA" id="ARBA00022679"/>
    </source>
</evidence>
<name>A0A1G8FE23_9ACTN</name>
<dbReference type="PANTHER" id="PTHR11138">
    <property type="entry name" value="METHIONYL-TRNA FORMYLTRANSFERASE"/>
    <property type="match status" value="1"/>
</dbReference>
<dbReference type="EMBL" id="FNCN01000023">
    <property type="protein sequence ID" value="SDH80357.1"/>
    <property type="molecule type" value="Genomic_DNA"/>
</dbReference>
<dbReference type="GO" id="GO:0004479">
    <property type="term" value="F:methionyl-tRNA formyltransferase activity"/>
    <property type="evidence" value="ECO:0007669"/>
    <property type="project" value="TreeGrafter"/>
</dbReference>
<evidence type="ECO:0000256" key="1">
    <source>
        <dbReference type="ARBA" id="ARBA00010699"/>
    </source>
</evidence>
<feature type="domain" description="Formyl transferase N-terminal" evidence="4">
    <location>
        <begin position="74"/>
        <end position="157"/>
    </location>
</feature>
<dbReference type="Proteomes" id="UP000198923">
    <property type="component" value="Unassembled WGS sequence"/>
</dbReference>
<gene>
    <name evidence="6" type="ORF">SAMN05421505_12340</name>
</gene>
<keyword evidence="7" id="KW-1185">Reference proteome</keyword>
<evidence type="ECO:0000256" key="3">
    <source>
        <dbReference type="ARBA" id="ARBA00022917"/>
    </source>
</evidence>
<dbReference type="Pfam" id="PF00551">
    <property type="entry name" value="Formyl_trans_N"/>
    <property type="match status" value="1"/>
</dbReference>
<evidence type="ECO:0000259" key="5">
    <source>
        <dbReference type="Pfam" id="PF02911"/>
    </source>
</evidence>
<dbReference type="InterPro" id="IPR011034">
    <property type="entry name" value="Formyl_transferase-like_C_sf"/>
</dbReference>
<evidence type="ECO:0000313" key="7">
    <source>
        <dbReference type="Proteomes" id="UP000198923"/>
    </source>
</evidence>
<dbReference type="Gene3D" id="3.40.50.12230">
    <property type="match status" value="1"/>
</dbReference>
<dbReference type="InterPro" id="IPR002376">
    <property type="entry name" value="Formyl_transf_N"/>
</dbReference>
<reference evidence="6 7" key="1">
    <citation type="submission" date="2016-10" db="EMBL/GenBank/DDBJ databases">
        <authorList>
            <person name="de Groot N.N."/>
        </authorList>
    </citation>
    <scope>NUCLEOTIDE SEQUENCE [LARGE SCALE GENOMIC DNA]</scope>
    <source>
        <strain evidence="6 7">CPCC 201354</strain>
    </source>
</reference>
<dbReference type="InterPro" id="IPR044135">
    <property type="entry name" value="Met-tRNA-FMT_C"/>
</dbReference>
<accession>A0A1G8FE23</accession>
<dbReference type="CDD" id="cd08704">
    <property type="entry name" value="Met_tRNA_FMT_C"/>
    <property type="match status" value="1"/>
</dbReference>
<dbReference type="Pfam" id="PF02911">
    <property type="entry name" value="Formyl_trans_C"/>
    <property type="match status" value="1"/>
</dbReference>